<reference evidence="2 3" key="1">
    <citation type="journal article" date="2003" name="Nucleic Acids Res.">
        <title>The complete genome sequence and analysis of Corynebacterium diphtheriae NCTC13129.</title>
        <authorList>
            <person name="Cerdeno-Tarraga A.M."/>
            <person name="Efstratiou A."/>
            <person name="Dover L.G."/>
            <person name="Holden M.T.G."/>
            <person name="Pallen M."/>
            <person name="Bentley S.D."/>
            <person name="Besra G.S."/>
            <person name="Churcher C."/>
            <person name="James K.D."/>
            <person name="De Zoysa A."/>
            <person name="Chillingworth T."/>
            <person name="Cronin A."/>
            <person name="Dowd L."/>
            <person name="Feltwell T."/>
            <person name="Hamlin N."/>
            <person name="Holroyd S."/>
            <person name="Jagels K."/>
            <person name="Moule S."/>
            <person name="Quail M.A."/>
            <person name="Rabbinowitsch E."/>
            <person name="Rutherford K."/>
            <person name="Thomson N.R."/>
            <person name="Unwin L."/>
            <person name="Whitehead S."/>
            <person name="Barrell B.G.Parkhill.J."/>
        </authorList>
    </citation>
    <scope>NUCLEOTIDE SEQUENCE [LARGE SCALE GENOMIC DNA]</scope>
    <source>
        <strain evidence="3">ATCC 700971 / NCTC 13129 / Biotype gravis</strain>
    </source>
</reference>
<accession>Q6NJT4</accession>
<evidence type="ECO:0000313" key="2">
    <source>
        <dbReference type="EMBL" id="CAE48813.1"/>
    </source>
</evidence>
<keyword evidence="1" id="KW-0472">Membrane</keyword>
<dbReference type="Proteomes" id="UP000002198">
    <property type="component" value="Chromosome"/>
</dbReference>
<dbReference type="AlphaFoldDB" id="Q6NJT4"/>
<organism evidence="2 3">
    <name type="scientific">Corynebacterium diphtheriae (strain ATCC 700971 / NCTC 13129 / Biotype gravis)</name>
    <dbReference type="NCBI Taxonomy" id="257309"/>
    <lineage>
        <taxon>Bacteria</taxon>
        <taxon>Bacillati</taxon>
        <taxon>Actinomycetota</taxon>
        <taxon>Actinomycetes</taxon>
        <taxon>Mycobacteriales</taxon>
        <taxon>Corynebacteriaceae</taxon>
        <taxon>Corynebacterium</taxon>
    </lineage>
</organism>
<name>Q6NJT4_CORDI</name>
<dbReference type="HOGENOM" id="CLU_106273_2_1_11"/>
<dbReference type="InterPro" id="IPR009937">
    <property type="entry name" value="Phage_holin_3_6"/>
</dbReference>
<dbReference type="KEGG" id="cdi:DIP0309"/>
<protein>
    <submittedName>
        <fullName evidence="2">Membrane protein</fullName>
    </submittedName>
</protein>
<evidence type="ECO:0000256" key="1">
    <source>
        <dbReference type="SAM" id="Phobius"/>
    </source>
</evidence>
<dbReference type="STRING" id="257309.DIP0309"/>
<sequence>MIWRDRPVSNDKGFFTEGNDAFEAKVNAIPLTDVDATNKGSIGSLVSDATAQMSSLFRAEVELAKTELAVEAKKGVIGGGMFGVAGTIALYSSFFFFFFLAELLNLWIDRWAAFLIVFLFMLVLAGVLALVGFKKVKKISKPKETINSVNELKKLVPGKAQAKLEASNRGLYS</sequence>
<feature type="transmembrane region" description="Helical" evidence="1">
    <location>
        <begin position="75"/>
        <end position="99"/>
    </location>
</feature>
<dbReference type="EMBL" id="BX248354">
    <property type="protein sequence ID" value="CAE48813.1"/>
    <property type="molecule type" value="Genomic_DNA"/>
</dbReference>
<keyword evidence="1" id="KW-0812">Transmembrane</keyword>
<proteinExistence type="predicted"/>
<dbReference type="Pfam" id="PF07332">
    <property type="entry name" value="Phage_holin_3_6"/>
    <property type="match status" value="1"/>
</dbReference>
<keyword evidence="1" id="KW-1133">Transmembrane helix</keyword>
<feature type="transmembrane region" description="Helical" evidence="1">
    <location>
        <begin position="111"/>
        <end position="133"/>
    </location>
</feature>
<gene>
    <name evidence="2" type="ordered locus">DIP0309</name>
</gene>
<evidence type="ECO:0000313" key="3">
    <source>
        <dbReference type="Proteomes" id="UP000002198"/>
    </source>
</evidence>
<keyword evidence="3" id="KW-1185">Reference proteome</keyword>